<accession>A0AAE0SWU4</accession>
<evidence type="ECO:0000313" key="2">
    <source>
        <dbReference type="EMBL" id="KAK3599095.1"/>
    </source>
</evidence>
<reference evidence="2" key="1">
    <citation type="journal article" date="2021" name="Genome Biol. Evol.">
        <title>A High-Quality Reference Genome for a Parasitic Bivalve with Doubly Uniparental Inheritance (Bivalvia: Unionida).</title>
        <authorList>
            <person name="Smith C.H."/>
        </authorList>
    </citation>
    <scope>NUCLEOTIDE SEQUENCE</scope>
    <source>
        <strain evidence="2">CHS0354</strain>
    </source>
</reference>
<name>A0AAE0SWU4_9BIVA</name>
<evidence type="ECO:0000256" key="1">
    <source>
        <dbReference type="SAM" id="MobiDB-lite"/>
    </source>
</evidence>
<reference evidence="2" key="3">
    <citation type="submission" date="2023-05" db="EMBL/GenBank/DDBJ databases">
        <authorList>
            <person name="Smith C.H."/>
        </authorList>
    </citation>
    <scope>NUCLEOTIDE SEQUENCE</scope>
    <source>
        <strain evidence="2">CHS0354</strain>
        <tissue evidence="2">Mantle</tissue>
    </source>
</reference>
<dbReference type="AlphaFoldDB" id="A0AAE0SWU4"/>
<sequence>MEFAWLYGYDRPRYGRSLSDPGEKSFDFPTRRNPHNRQSFDVPTQRNTRFLASNPLIYWKCSEAQPLALQGIKSEASGTIGY</sequence>
<organism evidence="2 3">
    <name type="scientific">Potamilus streckersoni</name>
    <dbReference type="NCBI Taxonomy" id="2493646"/>
    <lineage>
        <taxon>Eukaryota</taxon>
        <taxon>Metazoa</taxon>
        <taxon>Spiralia</taxon>
        <taxon>Lophotrochozoa</taxon>
        <taxon>Mollusca</taxon>
        <taxon>Bivalvia</taxon>
        <taxon>Autobranchia</taxon>
        <taxon>Heteroconchia</taxon>
        <taxon>Palaeoheterodonta</taxon>
        <taxon>Unionida</taxon>
        <taxon>Unionoidea</taxon>
        <taxon>Unionidae</taxon>
        <taxon>Ambleminae</taxon>
        <taxon>Lampsilini</taxon>
        <taxon>Potamilus</taxon>
    </lineage>
</organism>
<comment type="caution">
    <text evidence="2">The sequence shown here is derived from an EMBL/GenBank/DDBJ whole genome shotgun (WGS) entry which is preliminary data.</text>
</comment>
<gene>
    <name evidence="2" type="ORF">CHS0354_024428</name>
</gene>
<keyword evidence="3" id="KW-1185">Reference proteome</keyword>
<proteinExistence type="predicted"/>
<reference evidence="2" key="2">
    <citation type="journal article" date="2021" name="Genome Biol. Evol.">
        <title>Developing a high-quality reference genome for a parasitic bivalve with doubly uniparental inheritance (Bivalvia: Unionida).</title>
        <authorList>
            <person name="Smith C.H."/>
        </authorList>
    </citation>
    <scope>NUCLEOTIDE SEQUENCE</scope>
    <source>
        <strain evidence="2">CHS0354</strain>
        <tissue evidence="2">Mantle</tissue>
    </source>
</reference>
<dbReference type="EMBL" id="JAEAOA010001449">
    <property type="protein sequence ID" value="KAK3599095.1"/>
    <property type="molecule type" value="Genomic_DNA"/>
</dbReference>
<evidence type="ECO:0000313" key="3">
    <source>
        <dbReference type="Proteomes" id="UP001195483"/>
    </source>
</evidence>
<feature type="region of interest" description="Disordered" evidence="1">
    <location>
        <begin position="18"/>
        <end position="41"/>
    </location>
</feature>
<dbReference type="Proteomes" id="UP001195483">
    <property type="component" value="Unassembled WGS sequence"/>
</dbReference>
<feature type="compositionally biased region" description="Basic and acidic residues" evidence="1">
    <location>
        <begin position="21"/>
        <end position="30"/>
    </location>
</feature>
<protein>
    <submittedName>
        <fullName evidence="2">Uncharacterized protein</fullName>
    </submittedName>
</protein>